<dbReference type="EC" id="3.6.1.7" evidence="2 4"/>
<evidence type="ECO:0000256" key="1">
    <source>
        <dbReference type="ARBA" id="ARBA00005614"/>
    </source>
</evidence>
<dbReference type="InterPro" id="IPR001792">
    <property type="entry name" value="Acylphosphatase-like_dom"/>
</dbReference>
<comment type="caution">
    <text evidence="8">The sequence shown here is derived from an EMBL/GenBank/DDBJ whole genome shotgun (WGS) entry which is preliminary data.</text>
</comment>
<evidence type="ECO:0000256" key="6">
    <source>
        <dbReference type="RuleBase" id="RU004168"/>
    </source>
</evidence>
<dbReference type="EMBL" id="MHLY01000001">
    <property type="protein sequence ID" value="OGZ19085.1"/>
    <property type="molecule type" value="Genomic_DNA"/>
</dbReference>
<dbReference type="SUPFAM" id="SSF54975">
    <property type="entry name" value="Acylphosphatase/BLUF domain-like"/>
    <property type="match status" value="1"/>
</dbReference>
<evidence type="ECO:0000313" key="9">
    <source>
        <dbReference type="Proteomes" id="UP000176755"/>
    </source>
</evidence>
<dbReference type="PANTHER" id="PTHR47268">
    <property type="entry name" value="ACYLPHOSPHATASE"/>
    <property type="match status" value="1"/>
</dbReference>
<dbReference type="InterPro" id="IPR017968">
    <property type="entry name" value="Acylphosphatase_CS"/>
</dbReference>
<sequence length="109" mass="12666">MFSFFKRQGENLPSAEEKIRAHVFVLGKVQGVFFRESTKHRAEKVGVSGWVKNLKDGRVEAVFEGEKGKVEKMVNWARKGPIWAKIEALDVVWEDYQAEFKGFEIRYDL</sequence>
<dbReference type="STRING" id="1801663.A2175_02065"/>
<organism evidence="8 9">
    <name type="scientific">Candidatus Nealsonbacteria bacterium RBG_13_42_11</name>
    <dbReference type="NCBI Taxonomy" id="1801663"/>
    <lineage>
        <taxon>Bacteria</taxon>
        <taxon>Candidatus Nealsoniibacteriota</taxon>
    </lineage>
</organism>
<dbReference type="NCBIfam" id="NF011016">
    <property type="entry name" value="PRK14444.1"/>
    <property type="match status" value="1"/>
</dbReference>
<comment type="catalytic activity">
    <reaction evidence="3 4 5">
        <text>an acyl phosphate + H2O = a carboxylate + phosphate + H(+)</text>
        <dbReference type="Rhea" id="RHEA:14965"/>
        <dbReference type="ChEBI" id="CHEBI:15377"/>
        <dbReference type="ChEBI" id="CHEBI:15378"/>
        <dbReference type="ChEBI" id="CHEBI:29067"/>
        <dbReference type="ChEBI" id="CHEBI:43474"/>
        <dbReference type="ChEBI" id="CHEBI:59918"/>
        <dbReference type="EC" id="3.6.1.7"/>
    </reaction>
</comment>
<evidence type="ECO:0000256" key="2">
    <source>
        <dbReference type="ARBA" id="ARBA00012150"/>
    </source>
</evidence>
<feature type="active site" evidence="4">
    <location>
        <position position="53"/>
    </location>
</feature>
<reference evidence="8 9" key="1">
    <citation type="journal article" date="2016" name="Nat. Commun.">
        <title>Thousands of microbial genomes shed light on interconnected biogeochemical processes in an aquifer system.</title>
        <authorList>
            <person name="Anantharaman K."/>
            <person name="Brown C.T."/>
            <person name="Hug L.A."/>
            <person name="Sharon I."/>
            <person name="Castelle C.J."/>
            <person name="Probst A.J."/>
            <person name="Thomas B.C."/>
            <person name="Singh A."/>
            <person name="Wilkins M.J."/>
            <person name="Karaoz U."/>
            <person name="Brodie E.L."/>
            <person name="Williams K.H."/>
            <person name="Hubbard S.S."/>
            <person name="Banfield J.F."/>
        </authorList>
    </citation>
    <scope>NUCLEOTIDE SEQUENCE [LARGE SCALE GENOMIC DNA]</scope>
</reference>
<dbReference type="InterPro" id="IPR036046">
    <property type="entry name" value="Acylphosphatase-like_dom_sf"/>
</dbReference>
<name>A0A1G2E035_9BACT</name>
<dbReference type="Pfam" id="PF00708">
    <property type="entry name" value="Acylphosphatase"/>
    <property type="match status" value="1"/>
</dbReference>
<dbReference type="PROSITE" id="PS00151">
    <property type="entry name" value="ACYLPHOSPHATASE_2"/>
    <property type="match status" value="1"/>
</dbReference>
<evidence type="ECO:0000259" key="7">
    <source>
        <dbReference type="PROSITE" id="PS51160"/>
    </source>
</evidence>
<dbReference type="AlphaFoldDB" id="A0A1G2E035"/>
<dbReference type="PANTHER" id="PTHR47268:SF4">
    <property type="entry name" value="ACYLPHOSPHATASE"/>
    <property type="match status" value="1"/>
</dbReference>
<dbReference type="PROSITE" id="PS00150">
    <property type="entry name" value="ACYLPHOSPHATASE_1"/>
    <property type="match status" value="1"/>
</dbReference>
<keyword evidence="4 5" id="KW-0378">Hydrolase</keyword>
<evidence type="ECO:0000313" key="8">
    <source>
        <dbReference type="EMBL" id="OGZ19085.1"/>
    </source>
</evidence>
<proteinExistence type="inferred from homology"/>
<accession>A0A1G2E035</accession>
<dbReference type="Gene3D" id="3.30.70.100">
    <property type="match status" value="1"/>
</dbReference>
<feature type="active site" evidence="4">
    <location>
        <position position="35"/>
    </location>
</feature>
<dbReference type="PRINTS" id="PR00112">
    <property type="entry name" value="ACYLPHPHTASE"/>
</dbReference>
<dbReference type="PROSITE" id="PS51160">
    <property type="entry name" value="ACYLPHOSPHATASE_3"/>
    <property type="match status" value="1"/>
</dbReference>
<dbReference type="GO" id="GO:0003998">
    <property type="term" value="F:acylphosphatase activity"/>
    <property type="evidence" value="ECO:0007669"/>
    <property type="project" value="UniProtKB-EC"/>
</dbReference>
<dbReference type="InterPro" id="IPR020456">
    <property type="entry name" value="Acylphosphatase"/>
</dbReference>
<protein>
    <recommendedName>
        <fullName evidence="2 4">Acylphosphatase</fullName>
        <ecNumber evidence="2 4">3.6.1.7</ecNumber>
    </recommendedName>
</protein>
<evidence type="ECO:0000256" key="5">
    <source>
        <dbReference type="RuleBase" id="RU000553"/>
    </source>
</evidence>
<gene>
    <name evidence="8" type="ORF">A2175_02065</name>
</gene>
<dbReference type="Proteomes" id="UP000176755">
    <property type="component" value="Unassembled WGS sequence"/>
</dbReference>
<feature type="domain" description="Acylphosphatase-like" evidence="7">
    <location>
        <begin position="20"/>
        <end position="107"/>
    </location>
</feature>
<evidence type="ECO:0000256" key="3">
    <source>
        <dbReference type="ARBA" id="ARBA00047645"/>
    </source>
</evidence>
<comment type="similarity">
    <text evidence="1 6">Belongs to the acylphosphatase family.</text>
</comment>
<evidence type="ECO:0000256" key="4">
    <source>
        <dbReference type="PROSITE-ProRule" id="PRU00520"/>
    </source>
</evidence>